<protein>
    <submittedName>
        <fullName evidence="2">Uncharacterized protein</fullName>
    </submittedName>
</protein>
<gene>
    <name evidence="2" type="ORF">AVDCRST_MAG41-2417</name>
</gene>
<evidence type="ECO:0000313" key="2">
    <source>
        <dbReference type="EMBL" id="CAA9261852.1"/>
    </source>
</evidence>
<evidence type="ECO:0000256" key="1">
    <source>
        <dbReference type="SAM" id="MobiDB-lite"/>
    </source>
</evidence>
<reference evidence="2" key="1">
    <citation type="submission" date="2020-02" db="EMBL/GenBank/DDBJ databases">
        <authorList>
            <person name="Meier V. D."/>
        </authorList>
    </citation>
    <scope>NUCLEOTIDE SEQUENCE</scope>
    <source>
        <strain evidence="2">AVDCRST_MAG41</strain>
    </source>
</reference>
<feature type="region of interest" description="Disordered" evidence="1">
    <location>
        <begin position="1"/>
        <end position="34"/>
    </location>
</feature>
<proteinExistence type="predicted"/>
<accession>A0A6J4ITZ0</accession>
<sequence>MLPGVRPDGTPVGLRSGRALPDPEVRPGPGGATGVPGEYRLSWTGGAPQPAGTAVAGWLAVDPAGGSVRVRVSAAPGRRRLLLHVGTAGADVTAEVHLGAERRTVTLSAPAPAGVVTVTAESATDELVVDLTGRTVAAGGRFGLAAVTLTG</sequence>
<name>A0A6J4ITZ0_9ACTN</name>
<dbReference type="AlphaFoldDB" id="A0A6J4ITZ0"/>
<organism evidence="2">
    <name type="scientific">uncultured Mycobacteriales bacterium</name>
    <dbReference type="NCBI Taxonomy" id="581187"/>
    <lineage>
        <taxon>Bacteria</taxon>
        <taxon>Bacillati</taxon>
        <taxon>Actinomycetota</taxon>
        <taxon>Actinomycetes</taxon>
        <taxon>Mycobacteriales</taxon>
        <taxon>environmental samples</taxon>
    </lineage>
</organism>
<dbReference type="EMBL" id="CADCTP010000225">
    <property type="protein sequence ID" value="CAA9261852.1"/>
    <property type="molecule type" value="Genomic_DNA"/>
</dbReference>